<dbReference type="GO" id="GO:0016491">
    <property type="term" value="F:oxidoreductase activity"/>
    <property type="evidence" value="ECO:0007669"/>
    <property type="project" value="InterPro"/>
</dbReference>
<organism evidence="1 2">
    <name type="scientific">Hoyosella altamirensis</name>
    <dbReference type="NCBI Taxonomy" id="616997"/>
    <lineage>
        <taxon>Bacteria</taxon>
        <taxon>Bacillati</taxon>
        <taxon>Actinomycetota</taxon>
        <taxon>Actinomycetes</taxon>
        <taxon>Mycobacteriales</taxon>
        <taxon>Hoyosellaceae</taxon>
        <taxon>Hoyosella</taxon>
    </lineage>
</organism>
<dbReference type="InterPro" id="IPR004378">
    <property type="entry name" value="F420H2_quin_Rdtase"/>
</dbReference>
<comment type="caution">
    <text evidence="1">The sequence shown here is derived from an EMBL/GenBank/DDBJ whole genome shotgun (WGS) entry which is preliminary data.</text>
</comment>
<keyword evidence="2" id="KW-1185">Reference proteome</keyword>
<dbReference type="Proteomes" id="UP000567922">
    <property type="component" value="Unassembled WGS sequence"/>
</dbReference>
<accession>A0A839RTY4</accession>
<dbReference type="OrthoDB" id="3296989at2"/>
<evidence type="ECO:0000313" key="1">
    <source>
        <dbReference type="EMBL" id="MBB3039686.1"/>
    </source>
</evidence>
<dbReference type="RefSeq" id="WP_064438315.1">
    <property type="nucleotide sequence ID" value="NZ_BDDI01000001.1"/>
</dbReference>
<dbReference type="Pfam" id="PF04075">
    <property type="entry name" value="F420H2_quin_red"/>
    <property type="match status" value="1"/>
</dbReference>
<sequence length="152" mass="16854">MKTSSEIDRLRRKLRPFNKVIVGLQRCGIAIGTMHVLSVRGRKSGQMHSTPVSPLTVDGVRYIVAGFEHADWVKNVRAAQVGELSKGRKEQAVKLTELPREERAPILRAFPREVPHGVQFFVRTGVTAGPDPESFAAAADRCPVFRVEPIQS</sequence>
<dbReference type="NCBIfam" id="TIGR00026">
    <property type="entry name" value="hi_GC_TIGR00026"/>
    <property type="match status" value="1"/>
</dbReference>
<protein>
    <submittedName>
        <fullName evidence="1">Deazaflavin-dependent oxidoreductase (Nitroreductase family)</fullName>
    </submittedName>
</protein>
<dbReference type="InterPro" id="IPR012349">
    <property type="entry name" value="Split_barrel_FMN-bd"/>
</dbReference>
<dbReference type="EMBL" id="JACHWS010000004">
    <property type="protein sequence ID" value="MBB3039686.1"/>
    <property type="molecule type" value="Genomic_DNA"/>
</dbReference>
<proteinExistence type="predicted"/>
<name>A0A839RTY4_9ACTN</name>
<dbReference type="AlphaFoldDB" id="A0A839RTY4"/>
<reference evidence="1 2" key="1">
    <citation type="submission" date="2020-08" db="EMBL/GenBank/DDBJ databases">
        <title>Sequencing the genomes of 1000 actinobacteria strains.</title>
        <authorList>
            <person name="Klenk H.-P."/>
        </authorList>
    </citation>
    <scope>NUCLEOTIDE SEQUENCE [LARGE SCALE GENOMIC DNA]</scope>
    <source>
        <strain evidence="1 2">DSM 45258</strain>
    </source>
</reference>
<gene>
    <name evidence="1" type="ORF">FHU29_004174</name>
</gene>
<dbReference type="Gene3D" id="2.30.110.10">
    <property type="entry name" value="Electron Transport, Fmn-binding Protein, Chain A"/>
    <property type="match status" value="1"/>
</dbReference>
<evidence type="ECO:0000313" key="2">
    <source>
        <dbReference type="Proteomes" id="UP000567922"/>
    </source>
</evidence>